<name>A0A6A4XDK4_AMPAM</name>
<keyword evidence="2" id="KW-1185">Reference proteome</keyword>
<sequence>MQVGRRAANSASRSHPHYTGFSSSFESQALISGPETGSLTSATSASFIMAAIISSRRTRTSNPAATITNFDTSKQITIIPHCRRNEKWRLRAAGAWITSLIVADMRGDKRDVLDTGRG</sequence>
<evidence type="ECO:0000313" key="1">
    <source>
        <dbReference type="EMBL" id="KAF0313198.1"/>
    </source>
</evidence>
<comment type="caution">
    <text evidence="1">The sequence shown here is derived from an EMBL/GenBank/DDBJ whole genome shotgun (WGS) entry which is preliminary data.</text>
</comment>
<reference evidence="1 2" key="1">
    <citation type="submission" date="2019-07" db="EMBL/GenBank/DDBJ databases">
        <title>Draft genome assembly of a fouling barnacle, Amphibalanus amphitrite (Darwin, 1854): The first reference genome for Thecostraca.</title>
        <authorList>
            <person name="Kim W."/>
        </authorList>
    </citation>
    <scope>NUCLEOTIDE SEQUENCE [LARGE SCALE GENOMIC DNA]</scope>
    <source>
        <strain evidence="1">SNU_AA5</strain>
        <tissue evidence="1">Soma without cirri and trophi</tissue>
    </source>
</reference>
<dbReference type="EMBL" id="VIIS01000104">
    <property type="protein sequence ID" value="KAF0313198.1"/>
    <property type="molecule type" value="Genomic_DNA"/>
</dbReference>
<dbReference type="AlphaFoldDB" id="A0A6A4XDK4"/>
<evidence type="ECO:0000313" key="2">
    <source>
        <dbReference type="Proteomes" id="UP000440578"/>
    </source>
</evidence>
<accession>A0A6A4XDK4</accession>
<protein>
    <submittedName>
        <fullName evidence="1">Uncharacterized protein</fullName>
    </submittedName>
</protein>
<dbReference type="Proteomes" id="UP000440578">
    <property type="component" value="Unassembled WGS sequence"/>
</dbReference>
<gene>
    <name evidence="1" type="ORF">FJT64_016192</name>
</gene>
<proteinExistence type="predicted"/>
<organism evidence="1 2">
    <name type="scientific">Amphibalanus amphitrite</name>
    <name type="common">Striped barnacle</name>
    <name type="synonym">Balanus amphitrite</name>
    <dbReference type="NCBI Taxonomy" id="1232801"/>
    <lineage>
        <taxon>Eukaryota</taxon>
        <taxon>Metazoa</taxon>
        <taxon>Ecdysozoa</taxon>
        <taxon>Arthropoda</taxon>
        <taxon>Crustacea</taxon>
        <taxon>Multicrustacea</taxon>
        <taxon>Cirripedia</taxon>
        <taxon>Thoracica</taxon>
        <taxon>Thoracicalcarea</taxon>
        <taxon>Balanomorpha</taxon>
        <taxon>Balanoidea</taxon>
        <taxon>Balanidae</taxon>
        <taxon>Amphibalaninae</taxon>
        <taxon>Amphibalanus</taxon>
    </lineage>
</organism>